<dbReference type="AlphaFoldDB" id="A0A7J5U0K0"/>
<dbReference type="Pfam" id="PF05635">
    <property type="entry name" value="23S_rRNA_IVP"/>
    <property type="match status" value="1"/>
</dbReference>
<dbReference type="NCBIfam" id="TIGR02436">
    <property type="entry name" value="four helix bundle protein"/>
    <property type="match status" value="1"/>
</dbReference>
<dbReference type="PANTHER" id="PTHR38471">
    <property type="entry name" value="FOUR HELIX BUNDLE PROTEIN"/>
    <property type="match status" value="1"/>
</dbReference>
<keyword evidence="2" id="KW-1185">Reference proteome</keyword>
<evidence type="ECO:0000313" key="1">
    <source>
        <dbReference type="EMBL" id="KAB7731278.1"/>
    </source>
</evidence>
<protein>
    <submittedName>
        <fullName evidence="1">Four helix bundle protein</fullName>
    </submittedName>
</protein>
<organism evidence="1 2">
    <name type="scientific">Rudanella paleaurantiibacter</name>
    <dbReference type="NCBI Taxonomy" id="2614655"/>
    <lineage>
        <taxon>Bacteria</taxon>
        <taxon>Pseudomonadati</taxon>
        <taxon>Bacteroidota</taxon>
        <taxon>Cytophagia</taxon>
        <taxon>Cytophagales</taxon>
        <taxon>Cytophagaceae</taxon>
        <taxon>Rudanella</taxon>
    </lineage>
</organism>
<dbReference type="CDD" id="cd16377">
    <property type="entry name" value="23S_rRNA_IVP_like"/>
    <property type="match status" value="1"/>
</dbReference>
<sequence length="119" mass="13621">MQKTQHFTQLIVWQKAHKLVLSVYQLTKSFPKDELFCLTSQLRRSATSVPANIAEGYRKRTLPDKSKFLNIAQGSLDETHYYLILAHDLGYADTITLQSNLDEVSRLLNAYYGAIEAKK</sequence>
<dbReference type="EMBL" id="WELI01000003">
    <property type="protein sequence ID" value="KAB7731278.1"/>
    <property type="molecule type" value="Genomic_DNA"/>
</dbReference>
<dbReference type="InterPro" id="IPR036583">
    <property type="entry name" value="23S_rRNA_IVS_sf"/>
</dbReference>
<dbReference type="Gene3D" id="1.20.1440.60">
    <property type="entry name" value="23S rRNA-intervening sequence"/>
    <property type="match status" value="1"/>
</dbReference>
<dbReference type="RefSeq" id="WP_152124255.1">
    <property type="nucleotide sequence ID" value="NZ_WELI01000003.1"/>
</dbReference>
<accession>A0A7J5U0K0</accession>
<reference evidence="1 2" key="1">
    <citation type="submission" date="2019-10" db="EMBL/GenBank/DDBJ databases">
        <title>Rudanella paleaurantiibacter sp. nov., isolated from sludge.</title>
        <authorList>
            <person name="Xu S.Q."/>
        </authorList>
    </citation>
    <scope>NUCLEOTIDE SEQUENCE [LARGE SCALE GENOMIC DNA]</scope>
    <source>
        <strain evidence="1 2">HX-22-17</strain>
    </source>
</reference>
<dbReference type="Proteomes" id="UP000488299">
    <property type="component" value="Unassembled WGS sequence"/>
</dbReference>
<dbReference type="PANTHER" id="PTHR38471:SF2">
    <property type="entry name" value="FOUR HELIX BUNDLE PROTEIN"/>
    <property type="match status" value="1"/>
</dbReference>
<name>A0A7J5U0K0_9BACT</name>
<comment type="caution">
    <text evidence="1">The sequence shown here is derived from an EMBL/GenBank/DDBJ whole genome shotgun (WGS) entry which is preliminary data.</text>
</comment>
<dbReference type="SUPFAM" id="SSF158446">
    <property type="entry name" value="IVS-encoded protein-like"/>
    <property type="match status" value="1"/>
</dbReference>
<gene>
    <name evidence="1" type="ORF">F5984_10795</name>
</gene>
<evidence type="ECO:0000313" key="2">
    <source>
        <dbReference type="Proteomes" id="UP000488299"/>
    </source>
</evidence>
<dbReference type="InterPro" id="IPR012657">
    <property type="entry name" value="23S_rRNA-intervening_sequence"/>
</dbReference>
<proteinExistence type="predicted"/>